<gene>
    <name evidence="2" type="ORF">OZSIB_1629</name>
</gene>
<dbReference type="AlphaFoldDB" id="A0A367ZLG6"/>
<dbReference type="EMBL" id="QOQW01000025">
    <property type="protein sequence ID" value="RCK78252.1"/>
    <property type="molecule type" value="Genomic_DNA"/>
</dbReference>
<reference evidence="2 3" key="1">
    <citation type="submission" date="2018-05" db="EMBL/GenBank/DDBJ databases">
        <title>A metagenomic window into the 2 km-deep terrestrial subsurface aquifer revealed taxonomically and functionally diverse microbial community comprising novel uncultured bacterial lineages.</title>
        <authorList>
            <person name="Kadnikov V.V."/>
            <person name="Mardanov A.V."/>
            <person name="Beletsky A.V."/>
            <person name="Banks D."/>
            <person name="Pimenov N.V."/>
            <person name="Frank Y.A."/>
            <person name="Karnachuk O.V."/>
            <person name="Ravin N.V."/>
        </authorList>
    </citation>
    <scope>NUCLEOTIDE SEQUENCE [LARGE SCALE GENOMIC DNA]</scope>
    <source>
        <strain evidence="2">BY5</strain>
    </source>
</reference>
<comment type="caution">
    <text evidence="2">The sequence shown here is derived from an EMBL/GenBank/DDBJ whole genome shotgun (WGS) entry which is preliminary data.</text>
</comment>
<sequence length="573" mass="62558">MTGRFLPFTLTLQAPAIVTGPGADPNSAATLPFIPGSCFRGALASALGDPDTDPSRRDLFRDLILSGRVCFLHAYPLAQGRRSWPVPQSWRMKKDGEAKEGAPQVIDLAAKQADASSEEAAWPKESLQRPGAPFVDLDGPQPQFVRVRVGRTFHHQRDRAKGRAWEEASPHGPTRRGTIFSYEYLEAGQQFGGGVLLRGSPAECEALAEKVRSLFPPTVFVGRSRSGGYGGCGAVSWAAASGRETSAAWAALPDQLPADSMFRVFLTAACLIRDPDTGEWNPAQTWRAVADRLDGRVHLQWGRWAFATIGGFNRKWRLALPQVPALAAGSVLVFKTTAPIPRQHLLDLEIAGIGDRQPEGFGRCLVLPSLSHEFTIADPVWADQAAVADSGPAATPAQRPGTIAKLDHSGPAAPASPVLDLIQRRLLEKRLARLVADQAARLAAQARSRPTSSLLGRLRTVLGHPPKEALRHLATWLGEGEHALRRPALDQLRRCQLKGENKKTTLLEWLHKRRDARFDQLDRDLGLNALAERVHVVSAAAARQWLEQEVASLAVRWIDALLAALSLRNRREE</sequence>
<dbReference type="Proteomes" id="UP000252355">
    <property type="component" value="Unassembled WGS sequence"/>
</dbReference>
<name>A0A367ZLG6_9BACT</name>
<evidence type="ECO:0000313" key="3">
    <source>
        <dbReference type="Proteomes" id="UP000252355"/>
    </source>
</evidence>
<protein>
    <submittedName>
        <fullName evidence="2">CRISPR-associated RAMP, Csx10 family</fullName>
    </submittedName>
</protein>
<accession>A0A367ZLG6</accession>
<proteinExistence type="predicted"/>
<evidence type="ECO:0000313" key="2">
    <source>
        <dbReference type="EMBL" id="RCK78252.1"/>
    </source>
</evidence>
<organism evidence="2 3">
    <name type="scientific">Candidatus Ozemobacter sibiricus</name>
    <dbReference type="NCBI Taxonomy" id="2268124"/>
    <lineage>
        <taxon>Bacteria</taxon>
        <taxon>Candidatus Ozemobacteria</taxon>
        <taxon>Candidatus Ozemobacterales</taxon>
        <taxon>Candidatus Ozemobacteraceae</taxon>
        <taxon>Candidatus Ozemobacter</taxon>
    </lineage>
</organism>
<evidence type="ECO:0000256" key="1">
    <source>
        <dbReference type="SAM" id="MobiDB-lite"/>
    </source>
</evidence>
<feature type="region of interest" description="Disordered" evidence="1">
    <location>
        <begin position="391"/>
        <end position="410"/>
    </location>
</feature>